<organism evidence="3 4">
    <name type="scientific">Psychrobacillus glaciei</name>
    <dbReference type="NCBI Taxonomy" id="2283160"/>
    <lineage>
        <taxon>Bacteria</taxon>
        <taxon>Bacillati</taxon>
        <taxon>Bacillota</taxon>
        <taxon>Bacilli</taxon>
        <taxon>Bacillales</taxon>
        <taxon>Bacillaceae</taxon>
        <taxon>Psychrobacillus</taxon>
    </lineage>
</organism>
<evidence type="ECO:0000313" key="4">
    <source>
        <dbReference type="Proteomes" id="UP000325517"/>
    </source>
</evidence>
<dbReference type="RefSeq" id="WP_151698805.1">
    <property type="nucleotide sequence ID" value="NZ_CP031223.1"/>
</dbReference>
<dbReference type="Proteomes" id="UP000325517">
    <property type="component" value="Chromosome"/>
</dbReference>
<feature type="transmembrane region" description="Helical" evidence="1">
    <location>
        <begin position="56"/>
        <end position="79"/>
    </location>
</feature>
<gene>
    <name evidence="3" type="ORF">PB01_03005</name>
</gene>
<proteinExistence type="predicted"/>
<dbReference type="SUPFAM" id="SSF48317">
    <property type="entry name" value="Acid phosphatase/Vanadium-dependent haloperoxidase"/>
    <property type="match status" value="1"/>
</dbReference>
<name>A0A5J6SK94_9BACI</name>
<sequence length="194" mass="22160">MNFTIFQQINGWAGHSRLLDTIMITLSDSLPYIAVAIILYLWFVGNKQQGIEKRYTAIYAVFSSAIALCINAIIHFVYYHPRPFVTHHVHQLVPHTVDSSFVSDHAVLVFAIAWTFIMRNDRFKYPILIWAIVVGLSRIYVGVHYPADVIGSALLSFATSGIVTLFSMKLEPLVQLVFRLYNQLIKLKQLLPKH</sequence>
<protein>
    <submittedName>
        <fullName evidence="3">Undecaprenyl-diphosphatase</fullName>
    </submittedName>
</protein>
<dbReference type="AlphaFoldDB" id="A0A5J6SK94"/>
<dbReference type="InterPro" id="IPR033879">
    <property type="entry name" value="UPP_Pase"/>
</dbReference>
<dbReference type="InterPro" id="IPR036938">
    <property type="entry name" value="PAP2/HPO_sf"/>
</dbReference>
<feature type="transmembrane region" description="Helical" evidence="1">
    <location>
        <begin position="125"/>
        <end position="143"/>
    </location>
</feature>
<dbReference type="SMART" id="SM00014">
    <property type="entry name" value="acidPPc"/>
    <property type="match status" value="1"/>
</dbReference>
<dbReference type="GO" id="GO:0005886">
    <property type="term" value="C:plasma membrane"/>
    <property type="evidence" value="ECO:0007669"/>
    <property type="project" value="InterPro"/>
</dbReference>
<dbReference type="KEGG" id="psyo:PB01_03005"/>
<reference evidence="3 4" key="1">
    <citation type="submission" date="2018-07" db="EMBL/GenBank/DDBJ databases">
        <title>Complete genome sequence of Psychrobacillus sp. PB01, isolated from iceberg, and comparative genome analysis of Psychrobacillus strains.</title>
        <authorList>
            <person name="Lee P.C."/>
        </authorList>
    </citation>
    <scope>NUCLEOTIDE SEQUENCE [LARGE SCALE GENOMIC DNA]</scope>
    <source>
        <strain evidence="3 4">PB01</strain>
    </source>
</reference>
<evidence type="ECO:0000313" key="3">
    <source>
        <dbReference type="EMBL" id="QFF97863.1"/>
    </source>
</evidence>
<feature type="transmembrane region" description="Helical" evidence="1">
    <location>
        <begin position="99"/>
        <end position="118"/>
    </location>
</feature>
<keyword evidence="1" id="KW-0472">Membrane</keyword>
<dbReference type="GO" id="GO:0050380">
    <property type="term" value="F:undecaprenyl-diphosphatase activity"/>
    <property type="evidence" value="ECO:0007669"/>
    <property type="project" value="InterPro"/>
</dbReference>
<keyword evidence="1" id="KW-0812">Transmembrane</keyword>
<evidence type="ECO:0000259" key="2">
    <source>
        <dbReference type="SMART" id="SM00014"/>
    </source>
</evidence>
<feature type="domain" description="Phosphatidic acid phosphatase type 2/haloperoxidase" evidence="2">
    <location>
        <begin position="57"/>
        <end position="164"/>
    </location>
</feature>
<accession>A0A5J6SK94</accession>
<dbReference type="PANTHER" id="PTHR14969:SF58">
    <property type="entry name" value="UNDECAPRENYL-DIPHOSPHATASE BCRC"/>
    <property type="match status" value="1"/>
</dbReference>
<dbReference type="InterPro" id="IPR000326">
    <property type="entry name" value="PAP2/HPO"/>
</dbReference>
<keyword evidence="1" id="KW-1133">Transmembrane helix</keyword>
<dbReference type="Gene3D" id="1.20.144.10">
    <property type="entry name" value="Phosphatidic acid phosphatase type 2/haloperoxidase"/>
    <property type="match status" value="1"/>
</dbReference>
<dbReference type="Pfam" id="PF01569">
    <property type="entry name" value="PAP2"/>
    <property type="match status" value="1"/>
</dbReference>
<dbReference type="OrthoDB" id="9789113at2"/>
<keyword evidence="4" id="KW-1185">Reference proteome</keyword>
<evidence type="ECO:0000256" key="1">
    <source>
        <dbReference type="SAM" id="Phobius"/>
    </source>
</evidence>
<dbReference type="EMBL" id="CP031223">
    <property type="protein sequence ID" value="QFF97863.1"/>
    <property type="molecule type" value="Genomic_DNA"/>
</dbReference>
<feature type="transmembrane region" description="Helical" evidence="1">
    <location>
        <begin position="22"/>
        <end position="44"/>
    </location>
</feature>
<dbReference type="PANTHER" id="PTHR14969">
    <property type="entry name" value="SPHINGOSINE-1-PHOSPHATE PHOSPHOHYDROLASE"/>
    <property type="match status" value="1"/>
</dbReference>
<dbReference type="CDD" id="cd03385">
    <property type="entry name" value="PAP2_BcrC_like"/>
    <property type="match status" value="1"/>
</dbReference>